<sequence length="186" mass="20800">MNNPVTRHTLSVLVENTPGVLSQVSRLFSRKGYNIESLAVGTTDDPEVSRITIEVKCDDLMVEQIINQLRKLFCVYSVRLLPPNSSIRRELVLIKVKAEGRDVRNEVIQIANIFRATIIDVSTKSLTLAVIGQESKDDALEKLLCEFGILELVRTGMVALERGEATINDNDDNKETDEFDLGKNVL</sequence>
<accession>A0A9D1CH76</accession>
<dbReference type="Pfam" id="PF10369">
    <property type="entry name" value="ALS_ss_C"/>
    <property type="match status" value="1"/>
</dbReference>
<reference evidence="10" key="2">
    <citation type="journal article" date="2021" name="PeerJ">
        <title>Extensive microbial diversity within the chicken gut microbiome revealed by metagenomics and culture.</title>
        <authorList>
            <person name="Gilroy R."/>
            <person name="Ravi A."/>
            <person name="Getino M."/>
            <person name="Pursley I."/>
            <person name="Horton D.L."/>
            <person name="Alikhan N.F."/>
            <person name="Baker D."/>
            <person name="Gharbi K."/>
            <person name="Hall N."/>
            <person name="Watson M."/>
            <person name="Adriaenssens E.M."/>
            <person name="Foster-Nyarko E."/>
            <person name="Jarju S."/>
            <person name="Secka A."/>
            <person name="Antonio M."/>
            <person name="Oren A."/>
            <person name="Chaudhuri R.R."/>
            <person name="La Ragione R."/>
            <person name="Hildebrand F."/>
            <person name="Pallen M.J."/>
        </authorList>
    </citation>
    <scope>NUCLEOTIDE SEQUENCE</scope>
    <source>
        <strain evidence="10">ChiGjej2B2-12916</strain>
    </source>
</reference>
<proteinExistence type="inferred from homology"/>
<comment type="catalytic activity">
    <reaction evidence="7 8">
        <text>2 pyruvate + H(+) = (2S)-2-acetolactate + CO2</text>
        <dbReference type="Rhea" id="RHEA:25249"/>
        <dbReference type="ChEBI" id="CHEBI:15361"/>
        <dbReference type="ChEBI" id="CHEBI:15378"/>
        <dbReference type="ChEBI" id="CHEBI:16526"/>
        <dbReference type="ChEBI" id="CHEBI:58476"/>
        <dbReference type="EC" id="2.2.1.6"/>
    </reaction>
</comment>
<dbReference type="NCBIfam" id="TIGR00119">
    <property type="entry name" value="acolac_sm"/>
    <property type="match status" value="1"/>
</dbReference>
<dbReference type="GO" id="GO:0009099">
    <property type="term" value="P:L-valine biosynthetic process"/>
    <property type="evidence" value="ECO:0007669"/>
    <property type="project" value="UniProtKB-UniRule"/>
</dbReference>
<dbReference type="InterPro" id="IPR002912">
    <property type="entry name" value="ACT_dom"/>
</dbReference>
<dbReference type="SUPFAM" id="SSF55021">
    <property type="entry name" value="ACT-like"/>
    <property type="match status" value="2"/>
</dbReference>
<dbReference type="GO" id="GO:0009097">
    <property type="term" value="P:isoleucine biosynthetic process"/>
    <property type="evidence" value="ECO:0007669"/>
    <property type="project" value="UniProtKB-UniRule"/>
</dbReference>
<dbReference type="EC" id="2.2.1.6" evidence="8"/>
<dbReference type="InterPro" id="IPR027271">
    <property type="entry name" value="Acetolactate_synth/TF_NikR_C"/>
</dbReference>
<dbReference type="InterPro" id="IPR004789">
    <property type="entry name" value="Acetalactate_synth_ssu"/>
</dbReference>
<comment type="subunit">
    <text evidence="4 8">Dimer of large and small chains.</text>
</comment>
<dbReference type="Pfam" id="PF22629">
    <property type="entry name" value="ACT_AHAS_ss"/>
    <property type="match status" value="1"/>
</dbReference>
<evidence type="ECO:0000313" key="10">
    <source>
        <dbReference type="EMBL" id="HIQ61430.1"/>
    </source>
</evidence>
<name>A0A9D1CH76_9FIRM</name>
<dbReference type="Gene3D" id="3.30.70.260">
    <property type="match status" value="1"/>
</dbReference>
<dbReference type="PANTHER" id="PTHR30239">
    <property type="entry name" value="ACETOLACTATE SYNTHASE SMALL SUBUNIT"/>
    <property type="match status" value="1"/>
</dbReference>
<comment type="pathway">
    <text evidence="2 8">Amino-acid biosynthesis; L-valine biosynthesis; L-valine from pyruvate: step 1/4.</text>
</comment>
<evidence type="ECO:0000259" key="9">
    <source>
        <dbReference type="PROSITE" id="PS51671"/>
    </source>
</evidence>
<dbReference type="NCBIfam" id="NF008864">
    <property type="entry name" value="PRK11895.1"/>
    <property type="match status" value="1"/>
</dbReference>
<dbReference type="GO" id="GO:1990610">
    <property type="term" value="F:acetolactate synthase regulator activity"/>
    <property type="evidence" value="ECO:0007669"/>
    <property type="project" value="UniProtKB-UniRule"/>
</dbReference>
<reference evidence="10" key="1">
    <citation type="submission" date="2020-10" db="EMBL/GenBank/DDBJ databases">
        <authorList>
            <person name="Gilroy R."/>
        </authorList>
    </citation>
    <scope>NUCLEOTIDE SEQUENCE</scope>
    <source>
        <strain evidence="10">ChiGjej2B2-12916</strain>
    </source>
</reference>
<dbReference type="GO" id="GO:0005829">
    <property type="term" value="C:cytosol"/>
    <property type="evidence" value="ECO:0007669"/>
    <property type="project" value="TreeGrafter"/>
</dbReference>
<evidence type="ECO:0000256" key="1">
    <source>
        <dbReference type="ARBA" id="ARBA00004974"/>
    </source>
</evidence>
<gene>
    <name evidence="10" type="primary">ilvN</name>
    <name evidence="10" type="ORF">IAD31_07535</name>
</gene>
<dbReference type="CDD" id="cd04878">
    <property type="entry name" value="ACT_AHAS"/>
    <property type="match status" value="1"/>
</dbReference>
<comment type="function">
    <text evidence="8">Catalyzes the conversion of 2 pyruvate molecules into acetolactate in the first common step of the biosynthetic pathway of the branched-amino acids such as leucine, isoleucine, and valine.</text>
</comment>
<evidence type="ECO:0000256" key="2">
    <source>
        <dbReference type="ARBA" id="ARBA00005025"/>
    </source>
</evidence>
<evidence type="ECO:0000256" key="3">
    <source>
        <dbReference type="ARBA" id="ARBA00006341"/>
    </source>
</evidence>
<keyword evidence="8 10" id="KW-0808">Transferase</keyword>
<evidence type="ECO:0000256" key="7">
    <source>
        <dbReference type="ARBA" id="ARBA00048670"/>
    </source>
</evidence>
<dbReference type="EMBL" id="DVFO01000083">
    <property type="protein sequence ID" value="HIQ61430.1"/>
    <property type="molecule type" value="Genomic_DNA"/>
</dbReference>
<evidence type="ECO:0000256" key="4">
    <source>
        <dbReference type="ARBA" id="ARBA00011744"/>
    </source>
</evidence>
<protein>
    <recommendedName>
        <fullName evidence="8">Acetolactate synthase small subunit</fullName>
        <shortName evidence="8">AHAS</shortName>
        <shortName evidence="8">ALS</shortName>
        <ecNumber evidence="8">2.2.1.6</ecNumber>
    </recommendedName>
    <alternativeName>
        <fullName evidence="8">Acetohydroxy-acid synthase small subunit</fullName>
    </alternativeName>
</protein>
<dbReference type="PANTHER" id="PTHR30239:SF0">
    <property type="entry name" value="ACETOLACTATE SYNTHASE SMALL SUBUNIT 1, CHLOROPLASTIC"/>
    <property type="match status" value="1"/>
</dbReference>
<dbReference type="InterPro" id="IPR045865">
    <property type="entry name" value="ACT-like_dom_sf"/>
</dbReference>
<comment type="similarity">
    <text evidence="3 8">Belongs to the acetolactate synthase small subunit family.</text>
</comment>
<dbReference type="GO" id="GO:0003984">
    <property type="term" value="F:acetolactate synthase activity"/>
    <property type="evidence" value="ECO:0007669"/>
    <property type="project" value="UniProtKB-UniRule"/>
</dbReference>
<evidence type="ECO:0000256" key="6">
    <source>
        <dbReference type="ARBA" id="ARBA00023304"/>
    </source>
</evidence>
<keyword evidence="5 8" id="KW-0028">Amino-acid biosynthesis</keyword>
<evidence type="ECO:0000313" key="11">
    <source>
        <dbReference type="Proteomes" id="UP000886879"/>
    </source>
</evidence>
<feature type="domain" description="ACT" evidence="9">
    <location>
        <begin position="9"/>
        <end position="83"/>
    </location>
</feature>
<dbReference type="Proteomes" id="UP000886879">
    <property type="component" value="Unassembled WGS sequence"/>
</dbReference>
<dbReference type="FunFam" id="3.30.70.260:FF:000001">
    <property type="entry name" value="Acetolactate synthase, small subunit"/>
    <property type="match status" value="1"/>
</dbReference>
<comment type="caution">
    <text evidence="10">The sequence shown here is derived from an EMBL/GenBank/DDBJ whole genome shotgun (WGS) entry which is preliminary data.</text>
</comment>
<dbReference type="Gene3D" id="3.30.70.1150">
    <property type="entry name" value="ACT-like. Chain A, domain 2"/>
    <property type="match status" value="1"/>
</dbReference>
<comment type="pathway">
    <text evidence="1 8">Amino-acid biosynthesis; L-isoleucine biosynthesis; L-isoleucine from 2-oxobutanoate: step 1/4.</text>
</comment>
<keyword evidence="6 8" id="KW-0100">Branched-chain amino acid biosynthesis</keyword>
<dbReference type="FunFam" id="3.30.70.1150:FF:000001">
    <property type="entry name" value="Acetolactate synthase small subunit"/>
    <property type="match status" value="1"/>
</dbReference>
<dbReference type="InterPro" id="IPR039557">
    <property type="entry name" value="AHAS_ACT"/>
</dbReference>
<dbReference type="PROSITE" id="PS51671">
    <property type="entry name" value="ACT"/>
    <property type="match status" value="1"/>
</dbReference>
<dbReference type="InterPro" id="IPR054480">
    <property type="entry name" value="AHAS_small-like_ACT"/>
</dbReference>
<evidence type="ECO:0000256" key="5">
    <source>
        <dbReference type="ARBA" id="ARBA00022605"/>
    </source>
</evidence>
<organism evidence="10 11">
    <name type="scientific">Candidatus Enterenecus faecium</name>
    <dbReference type="NCBI Taxonomy" id="2840780"/>
    <lineage>
        <taxon>Bacteria</taxon>
        <taxon>Bacillati</taxon>
        <taxon>Bacillota</taxon>
        <taxon>Clostridia</taxon>
        <taxon>Eubacteriales</taxon>
        <taxon>Candidatus Enterenecus</taxon>
    </lineage>
</organism>
<dbReference type="InterPro" id="IPR019455">
    <property type="entry name" value="Acetolactate_synth_ssu_C"/>
</dbReference>
<evidence type="ECO:0000256" key="8">
    <source>
        <dbReference type="RuleBase" id="RU368092"/>
    </source>
</evidence>
<dbReference type="AlphaFoldDB" id="A0A9D1CH76"/>